<evidence type="ECO:0000256" key="2">
    <source>
        <dbReference type="SAM" id="MobiDB-lite"/>
    </source>
</evidence>
<name>A0ABV5EQ57_9MICO</name>
<sequence length="109" mass="12469">MSDVIVTYDVLNELNGSLKQIIVEFEKAEERADDLEDSVGTPYGKTRLRDASSEFESGWNDRRRGLREDLMKIQERVESTGRGWAEWDVEASRSTQVERNEAATMPRAS</sequence>
<dbReference type="EMBL" id="JBHLHV010000001">
    <property type="protein sequence ID" value="MFB8892103.1"/>
    <property type="molecule type" value="Genomic_DNA"/>
</dbReference>
<feature type="coiled-coil region" evidence="1">
    <location>
        <begin position="11"/>
        <end position="38"/>
    </location>
</feature>
<evidence type="ECO:0000313" key="4">
    <source>
        <dbReference type="Proteomes" id="UP001589643"/>
    </source>
</evidence>
<dbReference type="Proteomes" id="UP001589643">
    <property type="component" value="Unassembled WGS sequence"/>
</dbReference>
<feature type="region of interest" description="Disordered" evidence="2">
    <location>
        <begin position="90"/>
        <end position="109"/>
    </location>
</feature>
<comment type="caution">
    <text evidence="3">The sequence shown here is derived from an EMBL/GenBank/DDBJ whole genome shotgun (WGS) entry which is preliminary data.</text>
</comment>
<evidence type="ECO:0000313" key="3">
    <source>
        <dbReference type="EMBL" id="MFB8892103.1"/>
    </source>
</evidence>
<protein>
    <recommendedName>
        <fullName evidence="5">Flagellar protein FlgN</fullName>
    </recommendedName>
</protein>
<organism evidence="3 4">
    <name type="scientific">Microbacterium plantarum</name>
    <dbReference type="NCBI Taxonomy" id="1816425"/>
    <lineage>
        <taxon>Bacteria</taxon>
        <taxon>Bacillati</taxon>
        <taxon>Actinomycetota</taxon>
        <taxon>Actinomycetes</taxon>
        <taxon>Micrococcales</taxon>
        <taxon>Microbacteriaceae</taxon>
        <taxon>Microbacterium</taxon>
    </lineage>
</organism>
<gene>
    <name evidence="3" type="ORF">AB7P39_04505</name>
</gene>
<accession>A0ABV5EQ57</accession>
<proteinExistence type="predicted"/>
<dbReference type="RefSeq" id="WP_112616319.1">
    <property type="nucleotide sequence ID" value="NZ_JBHLHV010000001.1"/>
</dbReference>
<keyword evidence="4" id="KW-1185">Reference proteome</keyword>
<evidence type="ECO:0008006" key="5">
    <source>
        <dbReference type="Google" id="ProtNLM"/>
    </source>
</evidence>
<reference evidence="3 4" key="1">
    <citation type="submission" date="2024-08" db="EMBL/GenBank/DDBJ databases">
        <title>Heavy metals resistant antinobacteria isolated from wastewater.</title>
        <authorList>
            <person name="Roman Ponce B."/>
            <person name="Blanco Mercado M.A."/>
            <person name="Avila Aldana I.N."/>
            <person name="Morales Arrieta S."/>
        </authorList>
    </citation>
    <scope>NUCLEOTIDE SEQUENCE [LARGE SCALE GENOMIC DNA]</scope>
    <source>
        <strain evidence="4">sma-1</strain>
    </source>
</reference>
<evidence type="ECO:0000256" key="1">
    <source>
        <dbReference type="SAM" id="Coils"/>
    </source>
</evidence>
<keyword evidence="1" id="KW-0175">Coiled coil</keyword>